<reference evidence="10" key="1">
    <citation type="journal article" date="2020" name="mSystems">
        <title>Genome- and Community-Level Interaction Insights into Carbon Utilization and Element Cycling Functions of Hydrothermarchaeota in Hydrothermal Sediment.</title>
        <authorList>
            <person name="Zhou Z."/>
            <person name="Liu Y."/>
            <person name="Xu W."/>
            <person name="Pan J."/>
            <person name="Luo Z.H."/>
            <person name="Li M."/>
        </authorList>
    </citation>
    <scope>NUCLEOTIDE SEQUENCE [LARGE SCALE GENOMIC DNA]</scope>
    <source>
        <strain evidence="10">SpSt-265</strain>
    </source>
</reference>
<feature type="transmembrane region" description="Helical" evidence="9">
    <location>
        <begin position="581"/>
        <end position="611"/>
    </location>
</feature>
<dbReference type="InterPro" id="IPR002490">
    <property type="entry name" value="V-ATPase_116kDa_su"/>
</dbReference>
<feature type="transmembrane region" description="Helical" evidence="9">
    <location>
        <begin position="339"/>
        <end position="367"/>
    </location>
</feature>
<evidence type="ECO:0000256" key="7">
    <source>
        <dbReference type="ARBA" id="ARBA00023136"/>
    </source>
</evidence>
<comment type="similarity">
    <text evidence="2">Belongs to the V-ATPase 116 kDa subunit family.</text>
</comment>
<keyword evidence="7 9" id="KW-0472">Membrane</keyword>
<accession>A0A7C1NED6</accession>
<feature type="transmembrane region" description="Helical" evidence="9">
    <location>
        <begin position="379"/>
        <end position="401"/>
    </location>
</feature>
<keyword evidence="3" id="KW-0813">Transport</keyword>
<dbReference type="Gene3D" id="1.20.1460.20">
    <property type="match status" value="1"/>
</dbReference>
<feature type="transmembrane region" description="Helical" evidence="9">
    <location>
        <begin position="465"/>
        <end position="484"/>
    </location>
</feature>
<protein>
    <recommendedName>
        <fullName evidence="11">V-type ATP synthase subunit I</fullName>
    </recommendedName>
</protein>
<name>A0A7C1NED6_UNCW3</name>
<keyword evidence="5 9" id="KW-1133">Transmembrane helix</keyword>
<organism evidence="10">
    <name type="scientific">candidate division WOR-3 bacterium</name>
    <dbReference type="NCBI Taxonomy" id="2052148"/>
    <lineage>
        <taxon>Bacteria</taxon>
        <taxon>Bacteria division WOR-3</taxon>
    </lineage>
</organism>
<dbReference type="GO" id="GO:0016471">
    <property type="term" value="C:vacuolar proton-transporting V-type ATPase complex"/>
    <property type="evidence" value="ECO:0007669"/>
    <property type="project" value="TreeGrafter"/>
</dbReference>
<dbReference type="PANTHER" id="PTHR11629">
    <property type="entry name" value="VACUOLAR PROTON ATPASES"/>
    <property type="match status" value="1"/>
</dbReference>
<evidence type="ECO:0000256" key="1">
    <source>
        <dbReference type="ARBA" id="ARBA00004141"/>
    </source>
</evidence>
<dbReference type="EMBL" id="DSLG01000002">
    <property type="protein sequence ID" value="HEA86657.1"/>
    <property type="molecule type" value="Genomic_DNA"/>
</dbReference>
<keyword evidence="6" id="KW-0406">Ion transport</keyword>
<evidence type="ECO:0000256" key="5">
    <source>
        <dbReference type="ARBA" id="ARBA00022989"/>
    </source>
</evidence>
<feature type="transmembrane region" description="Helical" evidence="9">
    <location>
        <begin position="549"/>
        <end position="569"/>
    </location>
</feature>
<gene>
    <name evidence="10" type="ORF">ENP94_01425</name>
</gene>
<evidence type="ECO:0000313" key="10">
    <source>
        <dbReference type="EMBL" id="HEA86657.1"/>
    </source>
</evidence>
<evidence type="ECO:0000256" key="4">
    <source>
        <dbReference type="ARBA" id="ARBA00022692"/>
    </source>
</evidence>
<feature type="transmembrane region" description="Helical" evidence="9">
    <location>
        <begin position="623"/>
        <end position="644"/>
    </location>
</feature>
<dbReference type="GO" id="GO:0046961">
    <property type="term" value="F:proton-transporting ATPase activity, rotational mechanism"/>
    <property type="evidence" value="ECO:0007669"/>
    <property type="project" value="InterPro"/>
</dbReference>
<evidence type="ECO:0000256" key="8">
    <source>
        <dbReference type="SAM" id="Coils"/>
    </source>
</evidence>
<evidence type="ECO:0000256" key="6">
    <source>
        <dbReference type="ARBA" id="ARBA00023065"/>
    </source>
</evidence>
<feature type="transmembrane region" description="Helical" evidence="9">
    <location>
        <begin position="490"/>
        <end position="510"/>
    </location>
</feature>
<evidence type="ECO:0000256" key="2">
    <source>
        <dbReference type="ARBA" id="ARBA00009904"/>
    </source>
</evidence>
<dbReference type="PANTHER" id="PTHR11629:SF63">
    <property type="entry name" value="V-TYPE PROTON ATPASE SUBUNIT A"/>
    <property type="match status" value="1"/>
</dbReference>
<comment type="caution">
    <text evidence="10">The sequence shown here is derived from an EMBL/GenBank/DDBJ whole genome shotgun (WGS) entry which is preliminary data.</text>
</comment>
<dbReference type="AlphaFoldDB" id="A0A7C1NED6"/>
<feature type="transmembrane region" description="Helical" evidence="9">
    <location>
        <begin position="432"/>
        <end position="453"/>
    </location>
</feature>
<dbReference type="GO" id="GO:0007035">
    <property type="term" value="P:vacuolar acidification"/>
    <property type="evidence" value="ECO:0007669"/>
    <property type="project" value="TreeGrafter"/>
</dbReference>
<keyword evidence="8" id="KW-0175">Coiled coil</keyword>
<comment type="subcellular location">
    <subcellularLocation>
        <location evidence="1">Membrane</location>
        <topology evidence="1">Multi-pass membrane protein</topology>
    </subcellularLocation>
</comment>
<feature type="coiled-coil region" evidence="8">
    <location>
        <begin position="212"/>
        <end position="260"/>
    </location>
</feature>
<feature type="transmembrane region" description="Helical" evidence="9">
    <location>
        <begin position="522"/>
        <end position="537"/>
    </location>
</feature>
<keyword evidence="4 9" id="KW-0812">Transmembrane</keyword>
<proteinExistence type="inferred from homology"/>
<evidence type="ECO:0000256" key="9">
    <source>
        <dbReference type="SAM" id="Phobius"/>
    </source>
</evidence>
<evidence type="ECO:0008006" key="11">
    <source>
        <dbReference type="Google" id="ProtNLM"/>
    </source>
</evidence>
<dbReference type="GO" id="GO:0033179">
    <property type="term" value="C:proton-transporting V-type ATPase, V0 domain"/>
    <property type="evidence" value="ECO:0007669"/>
    <property type="project" value="InterPro"/>
</dbReference>
<dbReference type="GO" id="GO:0051117">
    <property type="term" value="F:ATPase binding"/>
    <property type="evidence" value="ECO:0007669"/>
    <property type="project" value="TreeGrafter"/>
</dbReference>
<dbReference type="Gene3D" id="3.30.70.2170">
    <property type="match status" value="1"/>
</dbReference>
<evidence type="ECO:0000256" key="3">
    <source>
        <dbReference type="ARBA" id="ARBA00022448"/>
    </source>
</evidence>
<sequence>MAIDRVSKFVIAVHQESQEEFLIRLQRLGVFHITRRDQMESQQPDRELVRLLGTIENLKTGAGKRIPARISLSRQEYEQLVTGYDVRATIEKIESLTQRKSELLARERIIVEEIRRLLPWINLECPPAELLKYGDIRFVFARFTEKETFDDIQKILSDKPVVFQIMNEDESGIYVLIAFSADYESDLMTELAGVNWQSENLGGLDRPPAEVIKELQSLQIQLQKELENIQQELERLTTELPKLKAKADALINELKRREVENQISKTESTMLIYGWLRNRDIPRLQKLVEEFGVAVMIPVEPDPQEQPPVALVNRRLWRPFELVLEMYQLPLPDELDPTWLIAPFFGIFFGLCITDAGYGLALAVLTLLLMRRLGFSNKLLGMILIGAVLTIPAGAMVGGWFGDLPDRLGVNWLAAFKNRLMLFDPMKEPLKFFLISIALGYIQLNAGILLEIADCLRRKQFGEGLLGQLPWFVLLNGIVARLLWGRALPSYLNSILMILILLAIAAIIVFTQRERETLISQWLWYGLISTLLMYFARRLNWLSAEFVCIHWIVFGIFILMLGYAAATVFMHRSWNLKRVLLGILTLIGLAIYLFKIVPAFVPGLLGLLFYFAAPSGQRLLAKFVWGGYALYSATSYIGVVLSYIRLMALGMCTGGVAMAINVIAWMVLSIPIIGPVLALVVLLVGHGYNIAVNVLGAFVHSLRLQYVEFFPRFYTGGGEPFKPFREVNEFVVLKSS</sequence>